<reference evidence="2 3" key="1">
    <citation type="submission" date="2019-02" db="EMBL/GenBank/DDBJ databases">
        <title>Arundinibacter roseus gen. nov., sp. nov., a new member of the family Cytophagaceae.</title>
        <authorList>
            <person name="Szuroczki S."/>
            <person name="Khayer B."/>
            <person name="Sproer C."/>
            <person name="Toumi M."/>
            <person name="Szabo A."/>
            <person name="Felfoldi T."/>
            <person name="Schumann P."/>
            <person name="Toth E."/>
        </authorList>
    </citation>
    <scope>NUCLEOTIDE SEQUENCE [LARGE SCALE GENOMIC DNA]</scope>
    <source>
        <strain evidence="2 3">DMA-k-7a</strain>
    </source>
</reference>
<accession>A0A4R4JRL1</accession>
<keyword evidence="3" id="KW-1185">Reference proteome</keyword>
<protein>
    <submittedName>
        <fullName evidence="2">ATP-dependent zinc protease</fullName>
    </submittedName>
</protein>
<dbReference type="Proteomes" id="UP000295706">
    <property type="component" value="Unassembled WGS sequence"/>
</dbReference>
<dbReference type="Pfam" id="PF05618">
    <property type="entry name" value="Zn_protease"/>
    <property type="match status" value="1"/>
</dbReference>
<feature type="domain" description="Retropepsin-like aspartic endopeptidase" evidence="1">
    <location>
        <begin position="14"/>
        <end position="139"/>
    </location>
</feature>
<proteinExistence type="predicted"/>
<dbReference type="Gene3D" id="2.40.70.10">
    <property type="entry name" value="Acid Proteases"/>
    <property type="match status" value="1"/>
</dbReference>
<dbReference type="OrthoDB" id="9782977at2"/>
<dbReference type="PANTHER" id="PTHR38037">
    <property type="entry name" value="ZN_PROTEASE DOMAIN-CONTAINING PROTEIN"/>
    <property type="match status" value="1"/>
</dbReference>
<evidence type="ECO:0000313" key="2">
    <source>
        <dbReference type="EMBL" id="TDB57210.1"/>
    </source>
</evidence>
<evidence type="ECO:0000313" key="3">
    <source>
        <dbReference type="Proteomes" id="UP000295706"/>
    </source>
</evidence>
<keyword evidence="2" id="KW-0378">Hydrolase</keyword>
<dbReference type="AlphaFoldDB" id="A0A4R4JRL1"/>
<dbReference type="InterPro" id="IPR008503">
    <property type="entry name" value="Asp_endopeptidase"/>
</dbReference>
<keyword evidence="2" id="KW-0645">Protease</keyword>
<dbReference type="SUPFAM" id="SSF50630">
    <property type="entry name" value="Acid proteases"/>
    <property type="match status" value="1"/>
</dbReference>
<dbReference type="GO" id="GO:0008233">
    <property type="term" value="F:peptidase activity"/>
    <property type="evidence" value="ECO:0007669"/>
    <property type="project" value="UniProtKB-KW"/>
</dbReference>
<name>A0A4R4JRL1_9BACT</name>
<gene>
    <name evidence="2" type="ORF">EZE20_23795</name>
</gene>
<organism evidence="2 3">
    <name type="scientific">Arundinibacter roseus</name>
    <dbReference type="NCBI Taxonomy" id="2070510"/>
    <lineage>
        <taxon>Bacteria</taxon>
        <taxon>Pseudomonadati</taxon>
        <taxon>Bacteroidota</taxon>
        <taxon>Cytophagia</taxon>
        <taxon>Cytophagales</taxon>
        <taxon>Spirosomataceae</taxon>
        <taxon>Arundinibacter</taxon>
    </lineage>
</organism>
<sequence>MNNEIILPKKRTIGATEVVNFPELGWYDVPARVDTGAATSSIHCSKVKIVEKNGRPHLSFFLDVQKGAPREAFSVVDFTEKTVKNSFGHAEKRYVIKTLIVVSGRKIRTQFSLADRRRMKFPVLLGRKLLKGRFVVDVS</sequence>
<dbReference type="RefSeq" id="WP_132122510.1">
    <property type="nucleotide sequence ID" value="NZ_SMJU01000030.1"/>
</dbReference>
<dbReference type="PANTHER" id="PTHR38037:SF2">
    <property type="entry name" value="ATP-DEPENDENT ZINC PROTEASE DOMAIN-CONTAINING PROTEIN-RELATED"/>
    <property type="match status" value="1"/>
</dbReference>
<dbReference type="InterPro" id="IPR021109">
    <property type="entry name" value="Peptidase_aspartic_dom_sf"/>
</dbReference>
<dbReference type="GO" id="GO:0006508">
    <property type="term" value="P:proteolysis"/>
    <property type="evidence" value="ECO:0007669"/>
    <property type="project" value="UniProtKB-KW"/>
</dbReference>
<comment type="caution">
    <text evidence="2">The sequence shown here is derived from an EMBL/GenBank/DDBJ whole genome shotgun (WGS) entry which is preliminary data.</text>
</comment>
<evidence type="ECO:0000259" key="1">
    <source>
        <dbReference type="Pfam" id="PF05618"/>
    </source>
</evidence>
<dbReference type="EMBL" id="SMJU01000030">
    <property type="protein sequence ID" value="TDB57210.1"/>
    <property type="molecule type" value="Genomic_DNA"/>
</dbReference>